<keyword evidence="2" id="KW-0732">Signal</keyword>
<dbReference type="AlphaFoldDB" id="M5TZC4"/>
<feature type="chain" id="PRO_5004073064" evidence="2">
    <location>
        <begin position="28"/>
        <end position="314"/>
    </location>
</feature>
<dbReference type="PROSITE" id="PS51257">
    <property type="entry name" value="PROKAR_LIPOPROTEIN"/>
    <property type="match status" value="1"/>
</dbReference>
<feature type="signal peptide" evidence="2">
    <location>
        <begin position="1"/>
        <end position="27"/>
    </location>
</feature>
<reference evidence="3 4" key="1">
    <citation type="journal article" date="2013" name="Mar. Genomics">
        <title>Expression of sulfatases in Rhodopirellula baltica and the diversity of sulfatases in the genus Rhodopirellula.</title>
        <authorList>
            <person name="Wegner C.E."/>
            <person name="Richter-Heitmann T."/>
            <person name="Klindworth A."/>
            <person name="Klockow C."/>
            <person name="Richter M."/>
            <person name="Achstetter T."/>
            <person name="Glockner F.O."/>
            <person name="Harder J."/>
        </authorList>
    </citation>
    <scope>NUCLEOTIDE SEQUENCE [LARGE SCALE GENOMIC DNA]</scope>
    <source>
        <strain evidence="3 4">SM41</strain>
    </source>
</reference>
<feature type="region of interest" description="Disordered" evidence="1">
    <location>
        <begin position="71"/>
        <end position="182"/>
    </location>
</feature>
<dbReference type="OrthoDB" id="270348at2"/>
<evidence type="ECO:0000256" key="1">
    <source>
        <dbReference type="SAM" id="MobiDB-lite"/>
    </source>
</evidence>
<name>M5TZC4_9BACT</name>
<feature type="compositionally biased region" description="Low complexity" evidence="1">
    <location>
        <begin position="105"/>
        <end position="119"/>
    </location>
</feature>
<evidence type="ECO:0000313" key="4">
    <source>
        <dbReference type="Proteomes" id="UP000011885"/>
    </source>
</evidence>
<dbReference type="PATRIC" id="fig|1263870.3.peg.4269"/>
<evidence type="ECO:0000313" key="3">
    <source>
        <dbReference type="EMBL" id="EMI54562.1"/>
    </source>
</evidence>
<organism evidence="3 4">
    <name type="scientific">Rhodopirellula sallentina SM41</name>
    <dbReference type="NCBI Taxonomy" id="1263870"/>
    <lineage>
        <taxon>Bacteria</taxon>
        <taxon>Pseudomonadati</taxon>
        <taxon>Planctomycetota</taxon>
        <taxon>Planctomycetia</taxon>
        <taxon>Pirellulales</taxon>
        <taxon>Pirellulaceae</taxon>
        <taxon>Rhodopirellula</taxon>
    </lineage>
</organism>
<comment type="caution">
    <text evidence="3">The sequence shown here is derived from an EMBL/GenBank/DDBJ whole genome shotgun (WGS) entry which is preliminary data.</text>
</comment>
<protein>
    <submittedName>
        <fullName evidence="3">Signal peptide protein</fullName>
    </submittedName>
</protein>
<dbReference type="Proteomes" id="UP000011885">
    <property type="component" value="Unassembled WGS sequence"/>
</dbReference>
<evidence type="ECO:0000256" key="2">
    <source>
        <dbReference type="SAM" id="SignalP"/>
    </source>
</evidence>
<feature type="compositionally biased region" description="Polar residues" evidence="1">
    <location>
        <begin position="88"/>
        <end position="99"/>
    </location>
</feature>
<dbReference type="RefSeq" id="WP_008682041.1">
    <property type="nucleotide sequence ID" value="NZ_ANOH01000274.1"/>
</dbReference>
<feature type="compositionally biased region" description="Polar residues" evidence="1">
    <location>
        <begin position="145"/>
        <end position="182"/>
    </location>
</feature>
<dbReference type="EMBL" id="ANOH01000274">
    <property type="protein sequence ID" value="EMI54562.1"/>
    <property type="molecule type" value="Genomic_DNA"/>
</dbReference>
<sequence>MKTRTKNWIRTAAALAILGTSCNPVFACGGGGGGGYRGGYGGGYAVAPSPSTCGSAGYAAPARYAAPQPRFNSVAPSAPSRFQHPGPASTSASFASGQNVGFRGQQPSAPRSSSRTAPQQQAQFTGARSGFANGNTNPTTRTNTASVQPVRQNAAPVQSNGSRAVAQTRSQNNPAPTQPSEASALQMLASLSGNANSNAGNSAVSSSIPEFGRAASDTTAAATPAPHVGTWTVSLPGDQSVSLILNDDSTFTWSATKGGSTKSFNGEYRLDNDRLSLKRASDLQQMQGSWTASANGFVFKVDGDTTGSLNFTRS</sequence>
<feature type="compositionally biased region" description="Low complexity" evidence="1">
    <location>
        <begin position="133"/>
        <end position="144"/>
    </location>
</feature>
<proteinExistence type="predicted"/>
<keyword evidence="4" id="KW-1185">Reference proteome</keyword>
<accession>M5TZC4</accession>
<gene>
    <name evidence="3" type="ORF">RSSM_04033</name>
</gene>